<accession>C0W5J2</accession>
<sequence>MGAQLRKLAKTGAQTSWLWLSALLAGSGAVLVSKRRRKDEQDA</sequence>
<dbReference type="Pfam" id="PF00746">
    <property type="entry name" value="Gram_pos_anchor"/>
    <property type="match status" value="1"/>
</dbReference>
<keyword evidence="2" id="KW-0964">Secreted</keyword>
<keyword evidence="5" id="KW-1133">Transmembrane helix</keyword>
<dbReference type="GeneID" id="81709396"/>
<feature type="transmembrane region" description="Helical" evidence="5">
    <location>
        <begin position="16"/>
        <end position="33"/>
    </location>
</feature>
<keyword evidence="4" id="KW-0572">Peptidoglycan-anchor</keyword>
<dbReference type="Proteomes" id="UP000004778">
    <property type="component" value="Unassembled WGS sequence"/>
</dbReference>
<evidence type="ECO:0000259" key="6">
    <source>
        <dbReference type="Pfam" id="PF00746"/>
    </source>
</evidence>
<evidence type="ECO:0000256" key="1">
    <source>
        <dbReference type="ARBA" id="ARBA00022512"/>
    </source>
</evidence>
<evidence type="ECO:0000256" key="5">
    <source>
        <dbReference type="SAM" id="Phobius"/>
    </source>
</evidence>
<dbReference type="NCBIfam" id="TIGR01167">
    <property type="entry name" value="LPXTG_anchor"/>
    <property type="match status" value="1"/>
</dbReference>
<keyword evidence="1" id="KW-0134">Cell wall</keyword>
<keyword evidence="5" id="KW-0472">Membrane</keyword>
<dbReference type="RefSeq" id="WP_006548100.1">
    <property type="nucleotide sequence ID" value="NZ_DS999574.1"/>
</dbReference>
<reference evidence="7 8" key="1">
    <citation type="submission" date="2009-01" db="EMBL/GenBank/DDBJ databases">
        <authorList>
            <person name="Qin X."/>
            <person name="Bachman B."/>
            <person name="Battles P."/>
            <person name="Bell A."/>
            <person name="Bess C."/>
            <person name="Bickham C."/>
            <person name="Chaboub L."/>
            <person name="Chen D."/>
            <person name="Coyle M."/>
            <person name="Deiros D.R."/>
            <person name="Dinh H."/>
            <person name="Forbes L."/>
            <person name="Fowler G."/>
            <person name="Francisco L."/>
            <person name="Fu Q."/>
            <person name="Gubbala S."/>
            <person name="Hale W."/>
            <person name="Han Y."/>
            <person name="Hemphill L."/>
            <person name="Highlander S.K."/>
            <person name="Hirani K."/>
            <person name="Hogues M."/>
            <person name="Jackson L."/>
            <person name="Jakkamsetti A."/>
            <person name="Javaid M."/>
            <person name="Jiang H."/>
            <person name="Korchina V."/>
            <person name="Kovar C."/>
            <person name="Lara F."/>
            <person name="Lee S."/>
            <person name="Mata R."/>
            <person name="Mathew T."/>
            <person name="Moen C."/>
            <person name="Morales K."/>
            <person name="Munidasa M."/>
            <person name="Nazareth L."/>
            <person name="Ngo R."/>
            <person name="Nguyen L."/>
            <person name="Okwuonu G."/>
            <person name="Ongeri F."/>
            <person name="Patil S."/>
            <person name="Petrosino J."/>
            <person name="Pham C."/>
            <person name="Pham P."/>
            <person name="Pu L.-L."/>
            <person name="Puazo M."/>
            <person name="Raj R."/>
            <person name="Reid J."/>
            <person name="Rouhana J."/>
            <person name="Saada N."/>
            <person name="Shang Y."/>
            <person name="Simmons D."/>
            <person name="Thornton R."/>
            <person name="Warren J."/>
            <person name="Weissenberger G."/>
            <person name="Zhang J."/>
            <person name="Zhang L."/>
            <person name="Zhou C."/>
            <person name="Zhu D."/>
            <person name="Muzny D."/>
            <person name="Worley K."/>
            <person name="Gibbs R."/>
        </authorList>
    </citation>
    <scope>NUCLEOTIDE SEQUENCE [LARGE SCALE GENOMIC DNA]</scope>
    <source>
        <strain evidence="7 8">DSM 15434</strain>
    </source>
</reference>
<evidence type="ECO:0000256" key="4">
    <source>
        <dbReference type="ARBA" id="ARBA00023088"/>
    </source>
</evidence>
<proteinExistence type="predicted"/>
<dbReference type="AlphaFoldDB" id="C0W5J2"/>
<keyword evidence="3" id="KW-0732">Signal</keyword>
<organism evidence="7 8">
    <name type="scientific">Actinomyces urogenitalis DSM 15434</name>
    <dbReference type="NCBI Taxonomy" id="525246"/>
    <lineage>
        <taxon>Bacteria</taxon>
        <taxon>Bacillati</taxon>
        <taxon>Actinomycetota</taxon>
        <taxon>Actinomycetes</taxon>
        <taxon>Actinomycetales</taxon>
        <taxon>Actinomycetaceae</taxon>
        <taxon>Actinomyces</taxon>
    </lineage>
</organism>
<evidence type="ECO:0000313" key="8">
    <source>
        <dbReference type="Proteomes" id="UP000004778"/>
    </source>
</evidence>
<protein>
    <submittedName>
        <fullName evidence="7">LPXTG-motif cell wall anchor domain protein</fullName>
    </submittedName>
</protein>
<dbReference type="HOGENOM" id="CLU_3228505_0_0_11"/>
<keyword evidence="8" id="KW-1185">Reference proteome</keyword>
<comment type="caution">
    <text evidence="7">The sequence shown here is derived from an EMBL/GenBank/DDBJ whole genome shotgun (WGS) entry which is preliminary data.</text>
</comment>
<evidence type="ECO:0000313" key="7">
    <source>
        <dbReference type="EMBL" id="EEH65998.1"/>
    </source>
</evidence>
<feature type="domain" description="Gram-positive cocci surface proteins LPxTG" evidence="6">
    <location>
        <begin position="10"/>
        <end position="40"/>
    </location>
</feature>
<dbReference type="NCBIfam" id="TIGR03063">
    <property type="entry name" value="srtB_target"/>
    <property type="match status" value="1"/>
</dbReference>
<dbReference type="EMBL" id="ACFH01000085">
    <property type="protein sequence ID" value="EEH65998.1"/>
    <property type="molecule type" value="Genomic_DNA"/>
</dbReference>
<gene>
    <name evidence="7" type="ORF">HMPREF0058_1136</name>
</gene>
<name>C0W5J2_9ACTO</name>
<evidence type="ECO:0000256" key="3">
    <source>
        <dbReference type="ARBA" id="ARBA00022729"/>
    </source>
</evidence>
<dbReference type="InterPro" id="IPR017502">
    <property type="entry name" value="Sortase_SrtB_target"/>
</dbReference>
<evidence type="ECO:0000256" key="2">
    <source>
        <dbReference type="ARBA" id="ARBA00022525"/>
    </source>
</evidence>
<keyword evidence="5" id="KW-0812">Transmembrane</keyword>
<dbReference type="InterPro" id="IPR019931">
    <property type="entry name" value="LPXTG_anchor"/>
</dbReference>